<dbReference type="GO" id="GO:0002161">
    <property type="term" value="F:aminoacyl-tRNA deacylase activity"/>
    <property type="evidence" value="ECO:0007669"/>
    <property type="project" value="InterPro"/>
</dbReference>
<dbReference type="SUPFAM" id="SSF55826">
    <property type="entry name" value="YbaK/ProRS associated domain"/>
    <property type="match status" value="1"/>
</dbReference>
<dbReference type="KEGG" id="sdyn:Mal52_21140"/>
<dbReference type="Pfam" id="PF04073">
    <property type="entry name" value="tRNA_edit"/>
    <property type="match status" value="1"/>
</dbReference>
<dbReference type="AlphaFoldDB" id="A0A517ZMC6"/>
<reference evidence="2 3" key="1">
    <citation type="submission" date="2019-02" db="EMBL/GenBank/DDBJ databases">
        <title>Deep-cultivation of Planctomycetes and their phenomic and genomic characterization uncovers novel biology.</title>
        <authorList>
            <person name="Wiegand S."/>
            <person name="Jogler M."/>
            <person name="Boedeker C."/>
            <person name="Pinto D."/>
            <person name="Vollmers J."/>
            <person name="Rivas-Marin E."/>
            <person name="Kohn T."/>
            <person name="Peeters S.H."/>
            <person name="Heuer A."/>
            <person name="Rast P."/>
            <person name="Oberbeckmann S."/>
            <person name="Bunk B."/>
            <person name="Jeske O."/>
            <person name="Meyerdierks A."/>
            <person name="Storesund J.E."/>
            <person name="Kallscheuer N."/>
            <person name="Luecker S."/>
            <person name="Lage O.M."/>
            <person name="Pohl T."/>
            <person name="Merkel B.J."/>
            <person name="Hornburger P."/>
            <person name="Mueller R.-W."/>
            <person name="Bruemmer F."/>
            <person name="Labrenz M."/>
            <person name="Spormann A.M."/>
            <person name="Op den Camp H."/>
            <person name="Overmann J."/>
            <person name="Amann R."/>
            <person name="Jetten M.S.M."/>
            <person name="Mascher T."/>
            <person name="Medema M.H."/>
            <person name="Devos D.P."/>
            <person name="Kaster A.-K."/>
            <person name="Ovreas L."/>
            <person name="Rohde M."/>
            <person name="Galperin M.Y."/>
            <person name="Jogler C."/>
        </authorList>
    </citation>
    <scope>NUCLEOTIDE SEQUENCE [LARGE SCALE GENOMIC DNA]</scope>
    <source>
        <strain evidence="2 3">Mal52</strain>
    </source>
</reference>
<protein>
    <submittedName>
        <fullName evidence="2">Prolyl-tRNA editing protein ProX</fullName>
    </submittedName>
</protein>
<evidence type="ECO:0000259" key="1">
    <source>
        <dbReference type="Pfam" id="PF04073"/>
    </source>
</evidence>
<dbReference type="EMBL" id="CP036276">
    <property type="protein sequence ID" value="QDU43638.1"/>
    <property type="molecule type" value="Genomic_DNA"/>
</dbReference>
<keyword evidence="3" id="KW-1185">Reference proteome</keyword>
<proteinExistence type="predicted"/>
<sequence>MPQLPVLEKIREFLTAEQVAYREVHHQPTYTSEESAQARGEEIRIGGKALLLKVGENFRLFVLPANCKADSAAIRNELGVRKTRFATRDELLELTGLVPGCVPPFGHPILPFDLYIDTGIERNDKIAFNAGSLTDSIILATADYLRIARPTKNFAFAAQ</sequence>
<name>A0A517ZMC6_9PLAN</name>
<organism evidence="2 3">
    <name type="scientific">Symmachiella dynata</name>
    <dbReference type="NCBI Taxonomy" id="2527995"/>
    <lineage>
        <taxon>Bacteria</taxon>
        <taxon>Pseudomonadati</taxon>
        <taxon>Planctomycetota</taxon>
        <taxon>Planctomycetia</taxon>
        <taxon>Planctomycetales</taxon>
        <taxon>Planctomycetaceae</taxon>
        <taxon>Symmachiella</taxon>
    </lineage>
</organism>
<evidence type="ECO:0000313" key="3">
    <source>
        <dbReference type="Proteomes" id="UP000319383"/>
    </source>
</evidence>
<accession>A0A517ZMC6</accession>
<dbReference type="InterPro" id="IPR036754">
    <property type="entry name" value="YbaK/aa-tRNA-synt-asso_dom_sf"/>
</dbReference>
<evidence type="ECO:0000313" key="2">
    <source>
        <dbReference type="EMBL" id="QDU43638.1"/>
    </source>
</evidence>
<dbReference type="PANTHER" id="PTHR30411">
    <property type="entry name" value="CYTOPLASMIC PROTEIN"/>
    <property type="match status" value="1"/>
</dbReference>
<dbReference type="PANTHER" id="PTHR30411:SF9">
    <property type="entry name" value="MULTIFUNCTIONAL SER_THR-TRNA DEACYLASE PROXP-Y"/>
    <property type="match status" value="1"/>
</dbReference>
<dbReference type="RefSeq" id="WP_145375835.1">
    <property type="nucleotide sequence ID" value="NZ_CAXBED010000141.1"/>
</dbReference>
<dbReference type="Proteomes" id="UP000319383">
    <property type="component" value="Chromosome"/>
</dbReference>
<dbReference type="InterPro" id="IPR007214">
    <property type="entry name" value="YbaK/aa-tRNA-synth-assoc-dom"/>
</dbReference>
<dbReference type="Gene3D" id="3.90.960.10">
    <property type="entry name" value="YbaK/aminoacyl-tRNA synthetase-associated domain"/>
    <property type="match status" value="1"/>
</dbReference>
<gene>
    <name evidence="2" type="primary">proX</name>
    <name evidence="2" type="ORF">Mal52_21140</name>
</gene>
<feature type="domain" description="YbaK/aminoacyl-tRNA synthetase-associated" evidence="1">
    <location>
        <begin position="26"/>
        <end position="146"/>
    </location>
</feature>